<name>A0A1H7Y793_STIAU</name>
<evidence type="ECO:0000256" key="5">
    <source>
        <dbReference type="ARBA" id="ARBA00022692"/>
    </source>
</evidence>
<evidence type="ECO:0000256" key="7">
    <source>
        <dbReference type="ARBA" id="ARBA00023136"/>
    </source>
</evidence>
<dbReference type="InterPro" id="IPR011606">
    <property type="entry name" value="Brnchd-chn_aa_trnsp_permease"/>
</dbReference>
<dbReference type="PANTHER" id="PTHR34979">
    <property type="entry name" value="INNER MEMBRANE PROTEIN YGAZ"/>
    <property type="match status" value="1"/>
</dbReference>
<feature type="transmembrane region" description="Helical" evidence="8">
    <location>
        <begin position="125"/>
        <end position="150"/>
    </location>
</feature>
<gene>
    <name evidence="9" type="ORF">SAMN05444354_116128</name>
</gene>
<evidence type="ECO:0000256" key="2">
    <source>
        <dbReference type="ARBA" id="ARBA00010735"/>
    </source>
</evidence>
<keyword evidence="5 8" id="KW-0812">Transmembrane</keyword>
<comment type="similarity">
    <text evidence="2">Belongs to the AzlC family.</text>
</comment>
<dbReference type="Proteomes" id="UP000182719">
    <property type="component" value="Unassembled WGS sequence"/>
</dbReference>
<dbReference type="GO" id="GO:1903785">
    <property type="term" value="P:L-valine transmembrane transport"/>
    <property type="evidence" value="ECO:0007669"/>
    <property type="project" value="TreeGrafter"/>
</dbReference>
<dbReference type="EMBL" id="FOAP01000016">
    <property type="protein sequence ID" value="SEM42032.1"/>
    <property type="molecule type" value="Genomic_DNA"/>
</dbReference>
<dbReference type="AlphaFoldDB" id="A0A1H7Y793"/>
<evidence type="ECO:0000256" key="3">
    <source>
        <dbReference type="ARBA" id="ARBA00022448"/>
    </source>
</evidence>
<keyword evidence="6 8" id="KW-1133">Transmembrane helix</keyword>
<dbReference type="OrthoDB" id="3177005at2"/>
<dbReference type="RefSeq" id="WP_075009305.1">
    <property type="nucleotide sequence ID" value="NZ_FOAP01000016.1"/>
</dbReference>
<keyword evidence="10" id="KW-1185">Reference proteome</keyword>
<dbReference type="Pfam" id="PF03591">
    <property type="entry name" value="AzlC"/>
    <property type="match status" value="1"/>
</dbReference>
<evidence type="ECO:0000256" key="6">
    <source>
        <dbReference type="ARBA" id="ARBA00022989"/>
    </source>
</evidence>
<feature type="transmembrane region" description="Helical" evidence="8">
    <location>
        <begin position="157"/>
        <end position="177"/>
    </location>
</feature>
<organism evidence="9 10">
    <name type="scientific">Stigmatella aurantiaca</name>
    <dbReference type="NCBI Taxonomy" id="41"/>
    <lineage>
        <taxon>Bacteria</taxon>
        <taxon>Pseudomonadati</taxon>
        <taxon>Myxococcota</taxon>
        <taxon>Myxococcia</taxon>
        <taxon>Myxococcales</taxon>
        <taxon>Cystobacterineae</taxon>
        <taxon>Archangiaceae</taxon>
        <taxon>Stigmatella</taxon>
    </lineage>
</organism>
<feature type="transmembrane region" description="Helical" evidence="8">
    <location>
        <begin position="46"/>
        <end position="68"/>
    </location>
</feature>
<accession>A0A1H7Y793</accession>
<comment type="subcellular location">
    <subcellularLocation>
        <location evidence="1">Cell membrane</location>
        <topology evidence="1">Multi-pass membrane protein</topology>
    </subcellularLocation>
</comment>
<feature type="transmembrane region" description="Helical" evidence="8">
    <location>
        <begin position="12"/>
        <end position="34"/>
    </location>
</feature>
<protein>
    <submittedName>
        <fullName evidence="9">4-azaleucine resistance probable transporter AzlC</fullName>
    </submittedName>
</protein>
<dbReference type="PANTHER" id="PTHR34979:SF1">
    <property type="entry name" value="INNER MEMBRANE PROTEIN YGAZ"/>
    <property type="match status" value="1"/>
</dbReference>
<evidence type="ECO:0000313" key="9">
    <source>
        <dbReference type="EMBL" id="SEM42032.1"/>
    </source>
</evidence>
<sequence>MGHSPSGDFLRGFRTVIPLWLGFIPFSIAYAVTARGAGLGVLDTQLLSALVFAGGAQFSAAGLFAAGASGVEIVLTTLLLNARHLLYGLSLSQRLPLTGPSRWVAAHLLTDEAYGVVLAEPQPTFAYLMGAGLSVFVPWNLFTFVGALLGQGLPDPAGLGVDFVFPLAFLALLIPMLRGKVELGVAVLSGAIALGGSQVLPGGVALLLAGGVGSLAGALLTAEPEQQNPPEAEAS</sequence>
<proteinExistence type="inferred from homology"/>
<evidence type="ECO:0000256" key="1">
    <source>
        <dbReference type="ARBA" id="ARBA00004651"/>
    </source>
</evidence>
<keyword evidence="7 8" id="KW-0472">Membrane</keyword>
<evidence type="ECO:0000256" key="8">
    <source>
        <dbReference type="SAM" id="Phobius"/>
    </source>
</evidence>
<keyword evidence="3" id="KW-0813">Transport</keyword>
<evidence type="ECO:0000313" key="10">
    <source>
        <dbReference type="Proteomes" id="UP000182719"/>
    </source>
</evidence>
<reference evidence="10" key="1">
    <citation type="submission" date="2016-10" db="EMBL/GenBank/DDBJ databases">
        <authorList>
            <person name="Varghese N."/>
            <person name="Submissions S."/>
        </authorList>
    </citation>
    <scope>NUCLEOTIDE SEQUENCE [LARGE SCALE GENOMIC DNA]</scope>
    <source>
        <strain evidence="10">DSM 17044</strain>
    </source>
</reference>
<dbReference type="GO" id="GO:0005886">
    <property type="term" value="C:plasma membrane"/>
    <property type="evidence" value="ECO:0007669"/>
    <property type="project" value="UniProtKB-SubCell"/>
</dbReference>
<keyword evidence="4" id="KW-1003">Cell membrane</keyword>
<evidence type="ECO:0000256" key="4">
    <source>
        <dbReference type="ARBA" id="ARBA00022475"/>
    </source>
</evidence>